<dbReference type="GO" id="GO:0016020">
    <property type="term" value="C:membrane"/>
    <property type="evidence" value="ECO:0007669"/>
    <property type="project" value="UniProtKB-SubCell"/>
</dbReference>
<keyword evidence="8" id="KW-1185">Reference proteome</keyword>
<dbReference type="PANTHER" id="PTHR43791:SF41">
    <property type="entry name" value="MAJOR FACILITATOR SUPERFAMILY (MFS) PROFILE DOMAIN-CONTAINING PROTEIN"/>
    <property type="match status" value="1"/>
</dbReference>
<keyword evidence="3 6" id="KW-0812">Transmembrane</keyword>
<dbReference type="GeneID" id="37227950"/>
<dbReference type="Proteomes" id="UP000249402">
    <property type="component" value="Unassembled WGS sequence"/>
</dbReference>
<keyword evidence="5 6" id="KW-0472">Membrane</keyword>
<dbReference type="VEuPathDB" id="FungiDB:BO80DRAFT_470930"/>
<dbReference type="InterPro" id="IPR036259">
    <property type="entry name" value="MFS_trans_sf"/>
</dbReference>
<feature type="transmembrane region" description="Helical" evidence="6">
    <location>
        <begin position="119"/>
        <end position="139"/>
    </location>
</feature>
<dbReference type="AlphaFoldDB" id="A0A395H6N0"/>
<reference evidence="7 8" key="1">
    <citation type="submission" date="2018-02" db="EMBL/GenBank/DDBJ databases">
        <title>The genomes of Aspergillus section Nigri reveals drivers in fungal speciation.</title>
        <authorList>
            <consortium name="DOE Joint Genome Institute"/>
            <person name="Vesth T.C."/>
            <person name="Nybo J."/>
            <person name="Theobald S."/>
            <person name="Brandl J."/>
            <person name="Frisvad J.C."/>
            <person name="Nielsen K.F."/>
            <person name="Lyhne E.K."/>
            <person name="Kogle M.E."/>
            <person name="Kuo A."/>
            <person name="Riley R."/>
            <person name="Clum A."/>
            <person name="Nolan M."/>
            <person name="Lipzen A."/>
            <person name="Salamov A."/>
            <person name="Henrissat B."/>
            <person name="Wiebenga A."/>
            <person name="De vries R.P."/>
            <person name="Grigoriev I.V."/>
            <person name="Mortensen U.H."/>
            <person name="Andersen M.R."/>
            <person name="Baker S.E."/>
        </authorList>
    </citation>
    <scope>NUCLEOTIDE SEQUENCE [LARGE SCALE GENOMIC DNA]</scope>
    <source>
        <strain evidence="7 8">CBS 121593</strain>
    </source>
</reference>
<evidence type="ECO:0000313" key="7">
    <source>
        <dbReference type="EMBL" id="RAL03209.1"/>
    </source>
</evidence>
<dbReference type="STRING" id="1448316.A0A395H6N0"/>
<evidence type="ECO:0000256" key="4">
    <source>
        <dbReference type="ARBA" id="ARBA00022989"/>
    </source>
</evidence>
<dbReference type="PANTHER" id="PTHR43791">
    <property type="entry name" value="PERMEASE-RELATED"/>
    <property type="match status" value="1"/>
</dbReference>
<evidence type="ECO:0000256" key="3">
    <source>
        <dbReference type="ARBA" id="ARBA00022692"/>
    </source>
</evidence>
<accession>A0A395H6N0</accession>
<feature type="transmembrane region" description="Helical" evidence="6">
    <location>
        <begin position="89"/>
        <end position="107"/>
    </location>
</feature>
<dbReference type="SUPFAM" id="SSF103473">
    <property type="entry name" value="MFS general substrate transporter"/>
    <property type="match status" value="1"/>
</dbReference>
<evidence type="ECO:0000256" key="1">
    <source>
        <dbReference type="ARBA" id="ARBA00004141"/>
    </source>
</evidence>
<evidence type="ECO:0000313" key="8">
    <source>
        <dbReference type="Proteomes" id="UP000249402"/>
    </source>
</evidence>
<keyword evidence="2" id="KW-0813">Transport</keyword>
<gene>
    <name evidence="7" type="ORF">BO80DRAFT_470930</name>
</gene>
<feature type="transmembrane region" description="Helical" evidence="6">
    <location>
        <begin position="58"/>
        <end position="77"/>
    </location>
</feature>
<evidence type="ECO:0000256" key="5">
    <source>
        <dbReference type="ARBA" id="ARBA00023136"/>
    </source>
</evidence>
<name>A0A395H6N0_9EURO</name>
<dbReference type="OrthoDB" id="6730379at2759"/>
<dbReference type="EMBL" id="KZ824428">
    <property type="protein sequence ID" value="RAL03209.1"/>
    <property type="molecule type" value="Genomic_DNA"/>
</dbReference>
<feature type="transmembrane region" description="Helical" evidence="6">
    <location>
        <begin position="6"/>
        <end position="22"/>
    </location>
</feature>
<dbReference type="RefSeq" id="XP_025577536.1">
    <property type="nucleotide sequence ID" value="XM_025723085.1"/>
</dbReference>
<comment type="subcellular location">
    <subcellularLocation>
        <location evidence="1">Membrane</location>
        <topology evidence="1">Multi-pass membrane protein</topology>
    </subcellularLocation>
</comment>
<dbReference type="GO" id="GO:0022857">
    <property type="term" value="F:transmembrane transporter activity"/>
    <property type="evidence" value="ECO:0007669"/>
    <property type="project" value="TreeGrafter"/>
</dbReference>
<sequence>MPTGLMSTLSAFIFSWLAARWIDRRCLVTMIASCLPIVGSVLVYSLPKSNVGGQMVGIYLLYTYFGPYVVGISMAQANTAGHTKKTVQYSILYIGYATGNLIGPQTFRASQAPTYTGGFIAMLVSYCICVALMASYWVLVVQLNRRLLDVDPETEADGNDLAEVFADQTDFQQKTSTVADRVALSEGGIAISFEMSL</sequence>
<proteinExistence type="predicted"/>
<evidence type="ECO:0000256" key="6">
    <source>
        <dbReference type="SAM" id="Phobius"/>
    </source>
</evidence>
<evidence type="ECO:0000256" key="2">
    <source>
        <dbReference type="ARBA" id="ARBA00022448"/>
    </source>
</evidence>
<keyword evidence="4 6" id="KW-1133">Transmembrane helix</keyword>
<organism evidence="7 8">
    <name type="scientific">Aspergillus ibericus CBS 121593</name>
    <dbReference type="NCBI Taxonomy" id="1448316"/>
    <lineage>
        <taxon>Eukaryota</taxon>
        <taxon>Fungi</taxon>
        <taxon>Dikarya</taxon>
        <taxon>Ascomycota</taxon>
        <taxon>Pezizomycotina</taxon>
        <taxon>Eurotiomycetes</taxon>
        <taxon>Eurotiomycetidae</taxon>
        <taxon>Eurotiales</taxon>
        <taxon>Aspergillaceae</taxon>
        <taxon>Aspergillus</taxon>
        <taxon>Aspergillus subgen. Circumdati</taxon>
    </lineage>
</organism>
<protein>
    <recommendedName>
        <fullName evidence="9">MFS general substrate transporter</fullName>
    </recommendedName>
</protein>
<evidence type="ECO:0008006" key="9">
    <source>
        <dbReference type="Google" id="ProtNLM"/>
    </source>
</evidence>
<feature type="transmembrane region" description="Helical" evidence="6">
    <location>
        <begin position="27"/>
        <end position="46"/>
    </location>
</feature>